<dbReference type="EMBL" id="BMGR01000006">
    <property type="protein sequence ID" value="GGG03828.1"/>
    <property type="molecule type" value="Genomic_DNA"/>
</dbReference>
<dbReference type="AlphaFoldDB" id="A0A917FTK8"/>
<evidence type="ECO:0000313" key="2">
    <source>
        <dbReference type="EMBL" id="GGG03828.1"/>
    </source>
</evidence>
<name>A0A917FTK8_9BACL</name>
<reference evidence="2" key="2">
    <citation type="submission" date="2020-09" db="EMBL/GenBank/DDBJ databases">
        <authorList>
            <person name="Sun Q."/>
            <person name="Zhou Y."/>
        </authorList>
    </citation>
    <scope>NUCLEOTIDE SEQUENCE</scope>
    <source>
        <strain evidence="2">CGMCC 1.12987</strain>
    </source>
</reference>
<gene>
    <name evidence="2" type="ORF">GCM10010916_21150</name>
</gene>
<evidence type="ECO:0000313" key="3">
    <source>
        <dbReference type="Proteomes" id="UP000644756"/>
    </source>
</evidence>
<dbReference type="RefSeq" id="WP_188531038.1">
    <property type="nucleotide sequence ID" value="NZ_BMGR01000006.1"/>
</dbReference>
<keyword evidence="3" id="KW-1185">Reference proteome</keyword>
<feature type="region of interest" description="Disordered" evidence="1">
    <location>
        <begin position="1"/>
        <end position="30"/>
    </location>
</feature>
<accession>A0A917FTK8</accession>
<feature type="compositionally biased region" description="Polar residues" evidence="1">
    <location>
        <begin position="1"/>
        <end position="10"/>
    </location>
</feature>
<dbReference type="Proteomes" id="UP000644756">
    <property type="component" value="Unassembled WGS sequence"/>
</dbReference>
<organism evidence="2 3">
    <name type="scientific">Paenibacillus abyssi</name>
    <dbReference type="NCBI Taxonomy" id="1340531"/>
    <lineage>
        <taxon>Bacteria</taxon>
        <taxon>Bacillati</taxon>
        <taxon>Bacillota</taxon>
        <taxon>Bacilli</taxon>
        <taxon>Bacillales</taxon>
        <taxon>Paenibacillaceae</taxon>
        <taxon>Paenibacillus</taxon>
    </lineage>
</organism>
<comment type="caution">
    <text evidence="2">The sequence shown here is derived from an EMBL/GenBank/DDBJ whole genome shotgun (WGS) entry which is preliminary data.</text>
</comment>
<proteinExistence type="predicted"/>
<reference evidence="2" key="1">
    <citation type="journal article" date="2014" name="Int. J. Syst. Evol. Microbiol.">
        <title>Complete genome sequence of Corynebacterium casei LMG S-19264T (=DSM 44701T), isolated from a smear-ripened cheese.</title>
        <authorList>
            <consortium name="US DOE Joint Genome Institute (JGI-PGF)"/>
            <person name="Walter F."/>
            <person name="Albersmeier A."/>
            <person name="Kalinowski J."/>
            <person name="Ruckert C."/>
        </authorList>
    </citation>
    <scope>NUCLEOTIDE SEQUENCE</scope>
    <source>
        <strain evidence="2">CGMCC 1.12987</strain>
    </source>
</reference>
<protein>
    <submittedName>
        <fullName evidence="2">Uncharacterized protein</fullName>
    </submittedName>
</protein>
<evidence type="ECO:0000256" key="1">
    <source>
        <dbReference type="SAM" id="MobiDB-lite"/>
    </source>
</evidence>
<sequence length="64" mass="7017">MLKNAMSVNAQEMKRYDGSSEGGEAQASALADRGSDAVCPSFSETVFYPMSPVFLEMYYTHVVN</sequence>